<evidence type="ECO:0000256" key="1">
    <source>
        <dbReference type="ARBA" id="ARBA00008857"/>
    </source>
</evidence>
<dbReference type="CDD" id="cd01189">
    <property type="entry name" value="INT_ICEBs1_C_like"/>
    <property type="match status" value="1"/>
</dbReference>
<proteinExistence type="inferred from homology"/>
<dbReference type="Pfam" id="PF00589">
    <property type="entry name" value="Phage_integrase"/>
    <property type="match status" value="1"/>
</dbReference>
<sequence>MTISRVTRSDGTVRFRVRVKSGRNVVASRTFDKKGDAQLWESAQKRSLYLGEFVDPKAGRELIGAAMDRWHVGREGTIGNKTYSDTERPALRHVKALRSRPVGAVTARDFETLYATLLRSLSRDTVVRYRQVYSAFFSWAVASKLVNKNVVIDSQIPKGTSTKAKREIFPFNVAELRAVHTEMLSYSNKTNADIVLVLGLSGLRWGELAALRVRDVQQLPYPALRVSRSQSDGQEVRNVTKGGKTRTVPLTDEVASIILPLIRHKQPDDLVYPNTVGKPRTNRNWTRDSHWGDVHRGRRVHDLRHTAATIWLQSGVDLKTVQAWLGHSSATLTADLYAHYMGSDADTAALARMNRVLGDAGGTPIKKLQRSRTAVN</sequence>
<keyword evidence="3" id="KW-0233">DNA recombination</keyword>
<dbReference type="InterPro" id="IPR011010">
    <property type="entry name" value="DNA_brk_join_enz"/>
</dbReference>
<dbReference type="PANTHER" id="PTHR30349:SF64">
    <property type="entry name" value="PROPHAGE INTEGRASE INTD-RELATED"/>
    <property type="match status" value="1"/>
</dbReference>
<dbReference type="GO" id="GO:0015074">
    <property type="term" value="P:DNA integration"/>
    <property type="evidence" value="ECO:0007669"/>
    <property type="project" value="InterPro"/>
</dbReference>
<keyword evidence="6" id="KW-1185">Reference proteome</keyword>
<dbReference type="GO" id="GO:0003677">
    <property type="term" value="F:DNA binding"/>
    <property type="evidence" value="ECO:0007669"/>
    <property type="project" value="UniProtKB-KW"/>
</dbReference>
<dbReference type="PANTHER" id="PTHR30349">
    <property type="entry name" value="PHAGE INTEGRASE-RELATED"/>
    <property type="match status" value="1"/>
</dbReference>
<comment type="caution">
    <text evidence="5">The sequence shown here is derived from an EMBL/GenBank/DDBJ whole genome shotgun (WGS) entry which is preliminary data.</text>
</comment>
<comment type="similarity">
    <text evidence="1">Belongs to the 'phage' integrase family.</text>
</comment>
<evidence type="ECO:0000256" key="3">
    <source>
        <dbReference type="ARBA" id="ARBA00023172"/>
    </source>
</evidence>
<keyword evidence="2" id="KW-0238">DNA-binding</keyword>
<dbReference type="EMBL" id="JACHWQ010000001">
    <property type="protein sequence ID" value="MBB2974485.1"/>
    <property type="molecule type" value="Genomic_DNA"/>
</dbReference>
<dbReference type="PROSITE" id="PS51898">
    <property type="entry name" value="TYR_RECOMBINASE"/>
    <property type="match status" value="1"/>
</dbReference>
<name>A0A7W4YKL3_9MICO</name>
<dbReference type="RefSeq" id="WP_165142921.1">
    <property type="nucleotide sequence ID" value="NZ_CP049255.1"/>
</dbReference>
<reference evidence="5 6" key="1">
    <citation type="submission" date="2020-08" db="EMBL/GenBank/DDBJ databases">
        <title>Sequencing the genomes of 1000 actinobacteria strains.</title>
        <authorList>
            <person name="Klenk H.-P."/>
        </authorList>
    </citation>
    <scope>NUCLEOTIDE SEQUENCE [LARGE SCALE GENOMIC DNA]</scope>
    <source>
        <strain evidence="5 6">DSM 27099</strain>
    </source>
</reference>
<dbReference type="AlphaFoldDB" id="A0A7W4YKL3"/>
<organism evidence="5 6">
    <name type="scientific">Microbacterium endophyticum</name>
    <dbReference type="NCBI Taxonomy" id="1526412"/>
    <lineage>
        <taxon>Bacteria</taxon>
        <taxon>Bacillati</taxon>
        <taxon>Actinomycetota</taxon>
        <taxon>Actinomycetes</taxon>
        <taxon>Micrococcales</taxon>
        <taxon>Microbacteriaceae</taxon>
        <taxon>Microbacterium</taxon>
    </lineage>
</organism>
<evidence type="ECO:0000313" key="6">
    <source>
        <dbReference type="Proteomes" id="UP000529310"/>
    </source>
</evidence>
<accession>A0A7W4YKL3</accession>
<dbReference type="SUPFAM" id="SSF56349">
    <property type="entry name" value="DNA breaking-rejoining enzymes"/>
    <property type="match status" value="1"/>
</dbReference>
<evidence type="ECO:0000259" key="4">
    <source>
        <dbReference type="PROSITE" id="PS51898"/>
    </source>
</evidence>
<dbReference type="Proteomes" id="UP000529310">
    <property type="component" value="Unassembled WGS sequence"/>
</dbReference>
<dbReference type="GO" id="GO:0006310">
    <property type="term" value="P:DNA recombination"/>
    <property type="evidence" value="ECO:0007669"/>
    <property type="project" value="UniProtKB-KW"/>
</dbReference>
<dbReference type="Gene3D" id="1.10.150.130">
    <property type="match status" value="1"/>
</dbReference>
<dbReference type="InterPro" id="IPR013762">
    <property type="entry name" value="Integrase-like_cat_sf"/>
</dbReference>
<feature type="domain" description="Tyr recombinase" evidence="4">
    <location>
        <begin position="166"/>
        <end position="352"/>
    </location>
</feature>
<dbReference type="InterPro" id="IPR050090">
    <property type="entry name" value="Tyrosine_recombinase_XerCD"/>
</dbReference>
<evidence type="ECO:0000313" key="5">
    <source>
        <dbReference type="EMBL" id="MBB2974485.1"/>
    </source>
</evidence>
<protein>
    <submittedName>
        <fullName evidence="5">Integrase</fullName>
    </submittedName>
</protein>
<dbReference type="Gene3D" id="1.10.443.10">
    <property type="entry name" value="Intergrase catalytic core"/>
    <property type="match status" value="1"/>
</dbReference>
<evidence type="ECO:0000256" key="2">
    <source>
        <dbReference type="ARBA" id="ARBA00023125"/>
    </source>
</evidence>
<dbReference type="InterPro" id="IPR010998">
    <property type="entry name" value="Integrase_recombinase_N"/>
</dbReference>
<gene>
    <name evidence="5" type="ORF">FHX49_000026</name>
</gene>
<dbReference type="InterPro" id="IPR002104">
    <property type="entry name" value="Integrase_catalytic"/>
</dbReference>